<comment type="similarity">
    <text evidence="1 8">Belongs to the pseudouridine synthase RluA family.</text>
</comment>
<evidence type="ECO:0000259" key="10">
    <source>
        <dbReference type="Pfam" id="PF00849"/>
    </source>
</evidence>
<keyword evidence="12" id="KW-1185">Reference proteome</keyword>
<dbReference type="InterPro" id="IPR006224">
    <property type="entry name" value="PsdUridine_synth_RluA-like_CS"/>
</dbReference>
<comment type="function">
    <text evidence="5">Responsible for synthesis of pseudouridine from uracil at positions 1911, 1915 and 1917 in 23S ribosomal RNA.</text>
</comment>
<dbReference type="EMBL" id="CP031222">
    <property type="protein sequence ID" value="AXI04549.1"/>
    <property type="molecule type" value="Genomic_DNA"/>
</dbReference>
<comment type="catalytic activity">
    <reaction evidence="8">
        <text>a uridine in RNA = a pseudouridine in RNA</text>
        <dbReference type="Rhea" id="RHEA:48348"/>
        <dbReference type="Rhea" id="RHEA-COMP:12068"/>
        <dbReference type="Rhea" id="RHEA-COMP:12069"/>
        <dbReference type="ChEBI" id="CHEBI:65314"/>
        <dbReference type="ChEBI" id="CHEBI:65315"/>
    </reaction>
</comment>
<dbReference type="RefSeq" id="WP_114900613.1">
    <property type="nucleotide sequence ID" value="NZ_CP031222.1"/>
</dbReference>
<dbReference type="AlphaFoldDB" id="A0A345PB90"/>
<dbReference type="GO" id="GO:0003723">
    <property type="term" value="F:RNA binding"/>
    <property type="evidence" value="ECO:0007669"/>
    <property type="project" value="UniProtKB-KW"/>
</dbReference>
<feature type="active site" evidence="6">
    <location>
        <position position="193"/>
    </location>
</feature>
<feature type="compositionally biased region" description="Basic and acidic residues" evidence="9">
    <location>
        <begin position="1"/>
        <end position="10"/>
    </location>
</feature>
<evidence type="ECO:0000256" key="7">
    <source>
        <dbReference type="PROSITE-ProRule" id="PRU00182"/>
    </source>
</evidence>
<evidence type="ECO:0000256" key="1">
    <source>
        <dbReference type="ARBA" id="ARBA00010876"/>
    </source>
</evidence>
<dbReference type="InterPro" id="IPR020103">
    <property type="entry name" value="PsdUridine_synth_cat_dom_sf"/>
</dbReference>
<proteinExistence type="inferred from homology"/>
<dbReference type="EC" id="5.4.99.-" evidence="8"/>
<dbReference type="NCBIfam" id="NF008385">
    <property type="entry name" value="PRK11180.1"/>
    <property type="match status" value="1"/>
</dbReference>
<dbReference type="Gene3D" id="3.10.290.10">
    <property type="entry name" value="RNA-binding S4 domain"/>
    <property type="match status" value="1"/>
</dbReference>
<evidence type="ECO:0000256" key="9">
    <source>
        <dbReference type="SAM" id="MobiDB-lite"/>
    </source>
</evidence>
<evidence type="ECO:0000313" key="11">
    <source>
        <dbReference type="EMBL" id="AXI04549.1"/>
    </source>
</evidence>
<dbReference type="GO" id="GO:0000455">
    <property type="term" value="P:enzyme-directed rRNA pseudouridine synthesis"/>
    <property type="evidence" value="ECO:0007669"/>
    <property type="project" value="TreeGrafter"/>
</dbReference>
<feature type="domain" description="Pseudouridine synthase RsuA/RluA-like" evidence="10">
    <location>
        <begin position="147"/>
        <end position="296"/>
    </location>
</feature>
<dbReference type="Gene3D" id="3.30.2350.10">
    <property type="entry name" value="Pseudouridine synthase"/>
    <property type="match status" value="1"/>
</dbReference>
<keyword evidence="2 7" id="KW-0694">RNA-binding</keyword>
<dbReference type="OrthoDB" id="9807829at2"/>
<dbReference type="PROSITE" id="PS01129">
    <property type="entry name" value="PSI_RLU"/>
    <property type="match status" value="1"/>
</dbReference>
<dbReference type="InterPro" id="IPR050188">
    <property type="entry name" value="RluA_PseudoU_synthase"/>
</dbReference>
<evidence type="ECO:0000256" key="3">
    <source>
        <dbReference type="ARBA" id="ARBA00023235"/>
    </source>
</evidence>
<evidence type="ECO:0000256" key="2">
    <source>
        <dbReference type="ARBA" id="ARBA00022884"/>
    </source>
</evidence>
<dbReference type="Proteomes" id="UP000253940">
    <property type="component" value="Chromosome"/>
</dbReference>
<evidence type="ECO:0000256" key="5">
    <source>
        <dbReference type="ARBA" id="ARBA00056072"/>
    </source>
</evidence>
<dbReference type="GO" id="GO:0160140">
    <property type="term" value="F:23S rRNA pseudouridine(1911/1915/1917) synthase activity"/>
    <property type="evidence" value="ECO:0007669"/>
    <property type="project" value="UniProtKB-EC"/>
</dbReference>
<dbReference type="InterPro" id="IPR036986">
    <property type="entry name" value="S4_RNA-bd_sf"/>
</dbReference>
<feature type="compositionally biased region" description="Acidic residues" evidence="9">
    <location>
        <begin position="19"/>
        <end position="44"/>
    </location>
</feature>
<gene>
    <name evidence="11" type="ORF">HYN46_04740</name>
</gene>
<evidence type="ECO:0000256" key="4">
    <source>
        <dbReference type="ARBA" id="ARBA00036882"/>
    </source>
</evidence>
<dbReference type="PANTHER" id="PTHR21600">
    <property type="entry name" value="MITOCHONDRIAL RNA PSEUDOURIDINE SYNTHASE"/>
    <property type="match status" value="1"/>
</dbReference>
<dbReference type="KEGG" id="mbah:HYN46_04740"/>
<dbReference type="InterPro" id="IPR006225">
    <property type="entry name" value="PsdUridine_synth_RluC/D"/>
</dbReference>
<reference evidence="11 12" key="1">
    <citation type="submission" date="2018-07" db="EMBL/GenBank/DDBJ databases">
        <title>Genome sequencing of Moraxellaceae gen. HYN0046.</title>
        <authorList>
            <person name="Kim M."/>
            <person name="Yi H."/>
        </authorList>
    </citation>
    <scope>NUCLEOTIDE SEQUENCE [LARGE SCALE GENOMIC DNA]</scope>
    <source>
        <strain evidence="11 12">HYN0046</strain>
    </source>
</reference>
<dbReference type="PANTHER" id="PTHR21600:SF44">
    <property type="entry name" value="RIBOSOMAL LARGE SUBUNIT PSEUDOURIDINE SYNTHASE D"/>
    <property type="match status" value="1"/>
</dbReference>
<sequence length="378" mass="41816">MSENPEKDPITDLDAIDGWSEDEAAPEDDLESLIDDDAIDTPDEQLPDDFGLQAHPATHIEKTAVIDEALAGLRFDQAAASLFPEYSREKLKEWMLAGQLTFDGKVVKPKSRALGGETITLDVKLEAQTRSLPEDIPLNIVFEDDQIIVLNKPAGLVVHPGVGNWSGTLVNGLLHHDSRLAELPRAGLVHRIDKETSGLLVIAKTLVAQHSLSQQLAEKSVFRIYDAVAVGHVIAGGTIDEPIRRHSVDRLKMSVQHGGRPSVTHYRVTERFGSHSLLRVQLETGRTHQIRVHMAHIGFPLVGDATYGGRARLPRGISADLIQTLQGFKRQALHARELGLIHPVTGEEMHFEAPWPDDFANLVKMLRREAQPDLSQFR</sequence>
<evidence type="ECO:0000313" key="12">
    <source>
        <dbReference type="Proteomes" id="UP000253940"/>
    </source>
</evidence>
<dbReference type="InterPro" id="IPR006145">
    <property type="entry name" value="PsdUridine_synth_RsuA/RluA"/>
</dbReference>
<dbReference type="CDD" id="cd02869">
    <property type="entry name" value="PseudoU_synth_RluA_like"/>
    <property type="match status" value="1"/>
</dbReference>
<dbReference type="FunFam" id="3.30.2350.10:FF:000006">
    <property type="entry name" value="Pseudouridine synthase"/>
    <property type="match status" value="1"/>
</dbReference>
<protein>
    <recommendedName>
        <fullName evidence="8">Pseudouridine synthase</fullName>
        <ecNumber evidence="8">5.4.99.-</ecNumber>
    </recommendedName>
</protein>
<evidence type="ECO:0000256" key="8">
    <source>
        <dbReference type="RuleBase" id="RU362028"/>
    </source>
</evidence>
<dbReference type="SUPFAM" id="SSF55120">
    <property type="entry name" value="Pseudouridine synthase"/>
    <property type="match status" value="1"/>
</dbReference>
<accession>A0A345PB90</accession>
<dbReference type="Pfam" id="PF00849">
    <property type="entry name" value="PseudoU_synth_2"/>
    <property type="match status" value="1"/>
</dbReference>
<evidence type="ECO:0000256" key="6">
    <source>
        <dbReference type="PIRSR" id="PIRSR606225-1"/>
    </source>
</evidence>
<organism evidence="11 12">
    <name type="scientific">Aquirhabdus parva</name>
    <dbReference type="NCBI Taxonomy" id="2283318"/>
    <lineage>
        <taxon>Bacteria</taxon>
        <taxon>Pseudomonadati</taxon>
        <taxon>Pseudomonadota</taxon>
        <taxon>Gammaproteobacteria</taxon>
        <taxon>Moraxellales</taxon>
        <taxon>Moraxellaceae</taxon>
        <taxon>Aquirhabdus</taxon>
    </lineage>
</organism>
<feature type="region of interest" description="Disordered" evidence="9">
    <location>
        <begin position="1"/>
        <end position="44"/>
    </location>
</feature>
<dbReference type="PROSITE" id="PS50889">
    <property type="entry name" value="S4"/>
    <property type="match status" value="1"/>
</dbReference>
<name>A0A345PB90_9GAMM</name>
<dbReference type="CDD" id="cd00165">
    <property type="entry name" value="S4"/>
    <property type="match status" value="1"/>
</dbReference>
<keyword evidence="3 8" id="KW-0413">Isomerase</keyword>
<comment type="catalytic activity">
    <reaction evidence="4">
        <text>uridine(1911/1915/1917) in 23S rRNA = pseudouridine(1911/1915/1917) in 23S rRNA</text>
        <dbReference type="Rhea" id="RHEA:42524"/>
        <dbReference type="Rhea" id="RHEA-COMP:10097"/>
        <dbReference type="Rhea" id="RHEA-COMP:10098"/>
        <dbReference type="ChEBI" id="CHEBI:65314"/>
        <dbReference type="ChEBI" id="CHEBI:65315"/>
        <dbReference type="EC" id="5.4.99.23"/>
    </reaction>
</comment>
<dbReference type="NCBIfam" id="TIGR00005">
    <property type="entry name" value="rluA_subfam"/>
    <property type="match status" value="1"/>
</dbReference>